<organism evidence="5 6">
    <name type="scientific">Reyranella soli</name>
    <dbReference type="NCBI Taxonomy" id="1230389"/>
    <lineage>
        <taxon>Bacteria</taxon>
        <taxon>Pseudomonadati</taxon>
        <taxon>Pseudomonadota</taxon>
        <taxon>Alphaproteobacteria</taxon>
        <taxon>Hyphomicrobiales</taxon>
        <taxon>Reyranellaceae</taxon>
        <taxon>Reyranella</taxon>
    </lineage>
</organism>
<dbReference type="InterPro" id="IPR039424">
    <property type="entry name" value="SBP_5"/>
</dbReference>
<comment type="subcellular location">
    <subcellularLocation>
        <location evidence="1">Periplasm</location>
    </subcellularLocation>
</comment>
<keyword evidence="3" id="KW-0732">Signal</keyword>
<evidence type="ECO:0000313" key="6">
    <source>
        <dbReference type="Proteomes" id="UP000321058"/>
    </source>
</evidence>
<reference evidence="5 6" key="1">
    <citation type="submission" date="2019-07" db="EMBL/GenBank/DDBJ databases">
        <title>Whole genome shotgun sequence of Reyranella soli NBRC 108950.</title>
        <authorList>
            <person name="Hosoyama A."/>
            <person name="Uohara A."/>
            <person name="Ohji S."/>
            <person name="Ichikawa N."/>
        </authorList>
    </citation>
    <scope>NUCLEOTIDE SEQUENCE [LARGE SCALE GENOMIC DNA]</scope>
    <source>
        <strain evidence="5 6">NBRC 108950</strain>
    </source>
</reference>
<dbReference type="Pfam" id="PF00496">
    <property type="entry name" value="SBP_bac_5"/>
    <property type="match status" value="1"/>
</dbReference>
<dbReference type="InterPro" id="IPR000914">
    <property type="entry name" value="SBP_5_dom"/>
</dbReference>
<comment type="similarity">
    <text evidence="2">Belongs to the bacterial solute-binding protein 5 family.</text>
</comment>
<dbReference type="EMBL" id="BKAJ01000111">
    <property type="protein sequence ID" value="GEP58791.1"/>
    <property type="molecule type" value="Genomic_DNA"/>
</dbReference>
<dbReference type="InterPro" id="IPR030678">
    <property type="entry name" value="Peptide/Ni-bd"/>
</dbReference>
<dbReference type="Gene3D" id="3.10.105.10">
    <property type="entry name" value="Dipeptide-binding Protein, Domain 3"/>
    <property type="match status" value="1"/>
</dbReference>
<comment type="caution">
    <text evidence="5">The sequence shown here is derived from an EMBL/GenBank/DDBJ whole genome shotgun (WGS) entry which is preliminary data.</text>
</comment>
<dbReference type="GO" id="GO:0043190">
    <property type="term" value="C:ATP-binding cassette (ABC) transporter complex"/>
    <property type="evidence" value="ECO:0007669"/>
    <property type="project" value="InterPro"/>
</dbReference>
<dbReference type="Proteomes" id="UP000321058">
    <property type="component" value="Unassembled WGS sequence"/>
</dbReference>
<accession>A0A512NIK8</accession>
<dbReference type="Gene3D" id="3.40.190.10">
    <property type="entry name" value="Periplasmic binding protein-like II"/>
    <property type="match status" value="1"/>
</dbReference>
<evidence type="ECO:0000259" key="4">
    <source>
        <dbReference type="Pfam" id="PF00496"/>
    </source>
</evidence>
<keyword evidence="6" id="KW-1185">Reference proteome</keyword>
<evidence type="ECO:0000256" key="3">
    <source>
        <dbReference type="ARBA" id="ARBA00022729"/>
    </source>
</evidence>
<dbReference type="PANTHER" id="PTHR30290">
    <property type="entry name" value="PERIPLASMIC BINDING COMPONENT OF ABC TRANSPORTER"/>
    <property type="match status" value="1"/>
</dbReference>
<evidence type="ECO:0000256" key="1">
    <source>
        <dbReference type="ARBA" id="ARBA00004418"/>
    </source>
</evidence>
<name>A0A512NIK8_9HYPH</name>
<gene>
    <name evidence="5" type="ORF">RSO01_59570</name>
</gene>
<dbReference type="PANTHER" id="PTHR30290:SF38">
    <property type="entry name" value="D,D-DIPEPTIDE-BINDING PERIPLASMIC PROTEIN DDPA-RELATED"/>
    <property type="match status" value="1"/>
</dbReference>
<dbReference type="CDD" id="cd08502">
    <property type="entry name" value="PBP2_NikA_DppA_OppA_like_16"/>
    <property type="match status" value="1"/>
</dbReference>
<dbReference type="GO" id="GO:0030288">
    <property type="term" value="C:outer membrane-bounded periplasmic space"/>
    <property type="evidence" value="ECO:0007669"/>
    <property type="project" value="UniProtKB-ARBA"/>
</dbReference>
<dbReference type="Gene3D" id="3.90.76.10">
    <property type="entry name" value="Dipeptide-binding Protein, Domain 1"/>
    <property type="match status" value="1"/>
</dbReference>
<protein>
    <submittedName>
        <fullName evidence="5">ABC transporter substrate-binding protein</fullName>
    </submittedName>
</protein>
<dbReference type="GO" id="GO:1904680">
    <property type="term" value="F:peptide transmembrane transporter activity"/>
    <property type="evidence" value="ECO:0007669"/>
    <property type="project" value="TreeGrafter"/>
</dbReference>
<evidence type="ECO:0000256" key="2">
    <source>
        <dbReference type="ARBA" id="ARBA00005695"/>
    </source>
</evidence>
<dbReference type="PIRSF" id="PIRSF002741">
    <property type="entry name" value="MppA"/>
    <property type="match status" value="1"/>
</dbReference>
<dbReference type="AlphaFoldDB" id="A0A512NIK8"/>
<feature type="domain" description="Solute-binding protein family 5" evidence="4">
    <location>
        <begin position="42"/>
        <end position="391"/>
    </location>
</feature>
<evidence type="ECO:0000313" key="5">
    <source>
        <dbReference type="EMBL" id="GEP58791.1"/>
    </source>
</evidence>
<sequence>MLRVAPETLSRILDPHFTTSFTTRDLGYLIYDTLFAVDDKFEPKPQMVESYTVSPDKLTYTFVLRPGLKWHDGQPVTAADCVASIRRWASRDSMGQMLTRFLDSLEATDAGTFKLVLKEPYGMVLDSLAKVGAPVPFMMPERIAKTPGSEQVKEIVGSGPYKFRADLHEPGVKIVLEKFADYKPRGEPPNWASGAKIAKLDRVEMLGMPDAQTQVSALLRGEVDYLERVPADLLPLLDAKSDAKAEVVSKFGFQAIMRMNHLQPPFDNIKVRQAVAHAIDRSMYAAVVAGDPSFATDCAAIFGCGMPYDSKNGIPSRNVAAAKAMLKEAGVDMSKPLVMLHVANAPGIAALGNVTRQLLVDLGFKVEMQAMDFQTFATRRLNTKSVSEGGWNLAHTTNSVPDQGNPLSNPFLVAVGHPASAWGWPNDPRTEELRLTFAKAPDEAARKAVAAEIQARAYEQVLYLPLAQFTTPSAWRDNLQGVLKSPVMLLYNIDKK</sequence>
<dbReference type="SUPFAM" id="SSF53850">
    <property type="entry name" value="Periplasmic binding protein-like II"/>
    <property type="match status" value="1"/>
</dbReference>
<dbReference type="GO" id="GO:0015833">
    <property type="term" value="P:peptide transport"/>
    <property type="evidence" value="ECO:0007669"/>
    <property type="project" value="TreeGrafter"/>
</dbReference>
<proteinExistence type="inferred from homology"/>